<keyword evidence="2" id="KW-1185">Reference proteome</keyword>
<reference evidence="1" key="1">
    <citation type="submission" date="2020-05" db="EMBL/GenBank/DDBJ databases">
        <title>Phylogenomic resolution of chytrid fungi.</title>
        <authorList>
            <person name="Stajich J.E."/>
            <person name="Amses K."/>
            <person name="Simmons R."/>
            <person name="Seto K."/>
            <person name="Myers J."/>
            <person name="Bonds A."/>
            <person name="Quandt C.A."/>
            <person name="Barry K."/>
            <person name="Liu P."/>
            <person name="Grigoriev I."/>
            <person name="Longcore J.E."/>
            <person name="James T.Y."/>
        </authorList>
    </citation>
    <scope>NUCLEOTIDE SEQUENCE</scope>
    <source>
        <strain evidence="1">JEL0513</strain>
    </source>
</reference>
<sequence>SFAPDELFFQSILANKKNQHLNEDLKFVFKIHSDKGCSSYKPARARGFGPCTLGGNDWNDISEAQKNGFLFARKFYANDPVKDQIVEQ</sequence>
<feature type="non-terminal residue" evidence="1">
    <location>
        <position position="88"/>
    </location>
</feature>
<dbReference type="Proteomes" id="UP001211907">
    <property type="component" value="Unassembled WGS sequence"/>
</dbReference>
<dbReference type="AlphaFoldDB" id="A0AAD5XCK7"/>
<evidence type="ECO:0000313" key="1">
    <source>
        <dbReference type="EMBL" id="KAJ3101687.1"/>
    </source>
</evidence>
<organism evidence="1 2">
    <name type="scientific">Physocladia obscura</name>
    <dbReference type="NCBI Taxonomy" id="109957"/>
    <lineage>
        <taxon>Eukaryota</taxon>
        <taxon>Fungi</taxon>
        <taxon>Fungi incertae sedis</taxon>
        <taxon>Chytridiomycota</taxon>
        <taxon>Chytridiomycota incertae sedis</taxon>
        <taxon>Chytridiomycetes</taxon>
        <taxon>Chytridiales</taxon>
        <taxon>Chytriomycetaceae</taxon>
        <taxon>Physocladia</taxon>
    </lineage>
</organism>
<evidence type="ECO:0000313" key="2">
    <source>
        <dbReference type="Proteomes" id="UP001211907"/>
    </source>
</evidence>
<protein>
    <submittedName>
        <fullName evidence="1">Uncharacterized protein</fullName>
    </submittedName>
</protein>
<gene>
    <name evidence="1" type="ORF">HK100_004504</name>
</gene>
<accession>A0AAD5XCK7</accession>
<feature type="non-terminal residue" evidence="1">
    <location>
        <position position="1"/>
    </location>
</feature>
<dbReference type="EMBL" id="JADGJH010002210">
    <property type="protein sequence ID" value="KAJ3101687.1"/>
    <property type="molecule type" value="Genomic_DNA"/>
</dbReference>
<proteinExistence type="predicted"/>
<name>A0AAD5XCK7_9FUNG</name>
<comment type="caution">
    <text evidence="1">The sequence shown here is derived from an EMBL/GenBank/DDBJ whole genome shotgun (WGS) entry which is preliminary data.</text>
</comment>